<gene>
    <name evidence="2" type="ORF">Tdes44962_MAKER09568</name>
</gene>
<evidence type="ECO:0000313" key="3">
    <source>
        <dbReference type="Proteomes" id="UP001138500"/>
    </source>
</evidence>
<reference evidence="2 3" key="2">
    <citation type="journal article" date="2021" name="Curr. Genet.">
        <title>Genetic response to nitrogen starvation in the aggressive Eucalyptus foliar pathogen Teratosphaeria destructans.</title>
        <authorList>
            <person name="Havenga M."/>
            <person name="Wingfield B.D."/>
            <person name="Wingfield M.J."/>
            <person name="Dreyer L.L."/>
            <person name="Roets F."/>
            <person name="Aylward J."/>
        </authorList>
    </citation>
    <scope>NUCLEOTIDE SEQUENCE [LARGE SCALE GENOMIC DNA]</scope>
    <source>
        <strain evidence="2">CMW44962</strain>
    </source>
</reference>
<feature type="compositionally biased region" description="Basic and acidic residues" evidence="1">
    <location>
        <begin position="32"/>
        <end position="43"/>
    </location>
</feature>
<keyword evidence="3" id="KW-1185">Reference proteome</keyword>
<evidence type="ECO:0000313" key="2">
    <source>
        <dbReference type="EMBL" id="KAH9827891.1"/>
    </source>
</evidence>
<sequence length="84" mass="9093">METHLSSFPPTPSRPHPPTASQLPTPRPQLPPRDHLPLSRHPDDDDDILAAYLAALVRVRALETRKKALEGEIAGMVGSGDLGL</sequence>
<dbReference type="Proteomes" id="UP001138500">
    <property type="component" value="Unassembled WGS sequence"/>
</dbReference>
<protein>
    <submittedName>
        <fullName evidence="2">Uncharacterized protein</fullName>
    </submittedName>
</protein>
<dbReference type="EMBL" id="RIBY02001846">
    <property type="protein sequence ID" value="KAH9827891.1"/>
    <property type="molecule type" value="Genomic_DNA"/>
</dbReference>
<evidence type="ECO:0000256" key="1">
    <source>
        <dbReference type="SAM" id="MobiDB-lite"/>
    </source>
</evidence>
<name>A0A9W7SSN4_9PEZI</name>
<feature type="region of interest" description="Disordered" evidence="1">
    <location>
        <begin position="1"/>
        <end position="44"/>
    </location>
</feature>
<accession>A0A9W7SSN4</accession>
<reference evidence="2 3" key="1">
    <citation type="journal article" date="2018" name="IMA Fungus">
        <title>IMA Genome-F 10: Nine draft genome sequences of Claviceps purpurea s.lat., including C. arundinis, C. humidiphila, and C. cf. spartinae, pseudomolecules for the pitch canker pathogen Fusarium circinatum, draft genome of Davidsoniella eucalypti, Grosmannia galeiformis, Quambalaria eucalypti, and Teratosphaeria destructans.</title>
        <authorList>
            <person name="Wingfield B.D."/>
            <person name="Liu M."/>
            <person name="Nguyen H.D."/>
            <person name="Lane F.A."/>
            <person name="Morgan S.W."/>
            <person name="De Vos L."/>
            <person name="Wilken P.M."/>
            <person name="Duong T.A."/>
            <person name="Aylward J."/>
            <person name="Coetzee M.P."/>
            <person name="Dadej K."/>
            <person name="De Beer Z.W."/>
            <person name="Findlay W."/>
            <person name="Havenga M."/>
            <person name="Kolarik M."/>
            <person name="Menzies J.G."/>
            <person name="Naidoo K."/>
            <person name="Pochopski O."/>
            <person name="Shoukouhi P."/>
            <person name="Santana Q.C."/>
            <person name="Seifert K.A."/>
            <person name="Soal N."/>
            <person name="Steenkamp E.T."/>
            <person name="Tatham C.T."/>
            <person name="van der Nest M.A."/>
            <person name="Wingfield M.J."/>
        </authorList>
    </citation>
    <scope>NUCLEOTIDE SEQUENCE [LARGE SCALE GENOMIC DNA]</scope>
    <source>
        <strain evidence="2">CMW44962</strain>
    </source>
</reference>
<dbReference type="AlphaFoldDB" id="A0A9W7SSN4"/>
<feature type="compositionally biased region" description="Pro residues" evidence="1">
    <location>
        <begin position="9"/>
        <end position="18"/>
    </location>
</feature>
<comment type="caution">
    <text evidence="2">The sequence shown here is derived from an EMBL/GenBank/DDBJ whole genome shotgun (WGS) entry which is preliminary data.</text>
</comment>
<organism evidence="2 3">
    <name type="scientific">Teratosphaeria destructans</name>
    <dbReference type="NCBI Taxonomy" id="418781"/>
    <lineage>
        <taxon>Eukaryota</taxon>
        <taxon>Fungi</taxon>
        <taxon>Dikarya</taxon>
        <taxon>Ascomycota</taxon>
        <taxon>Pezizomycotina</taxon>
        <taxon>Dothideomycetes</taxon>
        <taxon>Dothideomycetidae</taxon>
        <taxon>Mycosphaerellales</taxon>
        <taxon>Teratosphaeriaceae</taxon>
        <taxon>Teratosphaeria</taxon>
    </lineage>
</organism>
<proteinExistence type="predicted"/>